<dbReference type="Pfam" id="PF02922">
    <property type="entry name" value="CBM_48"/>
    <property type="match status" value="1"/>
</dbReference>
<comment type="similarity">
    <text evidence="1">Belongs to the glycosyl hydrolase 13 family.</text>
</comment>
<name>A0A366IFS6_9FIRM</name>
<dbReference type="CDD" id="cd02860">
    <property type="entry name" value="E_set_Pullulanase"/>
    <property type="match status" value="1"/>
</dbReference>
<dbReference type="PANTHER" id="PTHR43002">
    <property type="entry name" value="GLYCOGEN DEBRANCHING ENZYME"/>
    <property type="match status" value="1"/>
</dbReference>
<dbReference type="InterPro" id="IPR013780">
    <property type="entry name" value="Glyco_hydro_b"/>
</dbReference>
<organism evidence="3 4">
    <name type="scientific">Alkalibaculum bacchi</name>
    <dbReference type="NCBI Taxonomy" id="645887"/>
    <lineage>
        <taxon>Bacteria</taxon>
        <taxon>Bacillati</taxon>
        <taxon>Bacillota</taxon>
        <taxon>Clostridia</taxon>
        <taxon>Eubacteriales</taxon>
        <taxon>Eubacteriaceae</taxon>
        <taxon>Alkalibaculum</taxon>
    </lineage>
</organism>
<dbReference type="Gene3D" id="3.20.20.80">
    <property type="entry name" value="Glycosidases"/>
    <property type="match status" value="1"/>
</dbReference>
<dbReference type="InterPro" id="IPR014756">
    <property type="entry name" value="Ig_E-set"/>
</dbReference>
<proteinExistence type="inferred from homology"/>
<dbReference type="InterPro" id="IPR004193">
    <property type="entry name" value="Glyco_hydro_13_N"/>
</dbReference>
<evidence type="ECO:0000313" key="3">
    <source>
        <dbReference type="EMBL" id="RBP70211.1"/>
    </source>
</evidence>
<evidence type="ECO:0000256" key="1">
    <source>
        <dbReference type="ARBA" id="ARBA00008061"/>
    </source>
</evidence>
<accession>A0A366IFS6</accession>
<dbReference type="InterPro" id="IPR017853">
    <property type="entry name" value="GH"/>
</dbReference>
<dbReference type="Gene3D" id="2.60.40.10">
    <property type="entry name" value="Immunoglobulins"/>
    <property type="match status" value="1"/>
</dbReference>
<feature type="domain" description="Glycosyl hydrolase family 13 catalytic" evidence="2">
    <location>
        <begin position="147"/>
        <end position="522"/>
    </location>
</feature>
<dbReference type="Gene3D" id="2.60.40.1180">
    <property type="entry name" value="Golgi alpha-mannosidase II"/>
    <property type="match status" value="1"/>
</dbReference>
<dbReference type="GO" id="GO:0004553">
    <property type="term" value="F:hydrolase activity, hydrolyzing O-glycosyl compounds"/>
    <property type="evidence" value="ECO:0007669"/>
    <property type="project" value="InterPro"/>
</dbReference>
<dbReference type="SMART" id="SM00642">
    <property type="entry name" value="Aamy"/>
    <property type="match status" value="1"/>
</dbReference>
<comment type="caution">
    <text evidence="3">The sequence shown here is derived from an EMBL/GenBank/DDBJ whole genome shotgun (WGS) entry which is preliminary data.</text>
</comment>
<dbReference type="SUPFAM" id="SSF81296">
    <property type="entry name" value="E set domains"/>
    <property type="match status" value="1"/>
</dbReference>
<protein>
    <submittedName>
        <fullName evidence="3">Pullulanase</fullName>
    </submittedName>
</protein>
<dbReference type="GO" id="GO:0005975">
    <property type="term" value="P:carbohydrate metabolic process"/>
    <property type="evidence" value="ECO:0007669"/>
    <property type="project" value="InterPro"/>
</dbReference>
<dbReference type="CDD" id="cd11341">
    <property type="entry name" value="AmyAc_Pullulanase_LD-like"/>
    <property type="match status" value="1"/>
</dbReference>
<dbReference type="NCBIfam" id="TIGR02104">
    <property type="entry name" value="pulA_typeI"/>
    <property type="match status" value="1"/>
</dbReference>
<sequence length="632" mass="72892">MPNDQYPVSHKQLGSIYSKNKTIFRLWAPTQEKILLAIYENSLCIHRMLYNMKKDIDGVFEITIEKDLEGKFYTFIVNDSEVTDPYSVAVSENGVRSAVVDLKKTDPGGWKIHSIPRGSLPCDTIIYELNLIDYTGKKNSDKKGAYLSLVDSEDKGKGYQEGLSHLKDLGVTHVHILPVNDFLTVEECKETKRENNYNWGYDPEHYNVPEGSYSSVPSDPKNRIFELKKMIMKLHQAGIKVILDVVYNHTYRSKDSNFNVLVPDYYYRMKEDGSFSNGSGVGNELATERSMVRKFILESVVYWVKEYKVDGFRFDLMGLIDKETVNEIVIALKRIDKEILIYGEPWIGFDSILPIKERTLKGSQAHQGFSVYNDAFRDGIKGGNDDESKGFIQGNCHMKNIVETGIAGTIDYDILHRGFAKDPEESINYINSHDNLILYDKIKKTCPYSSEEELIKLNKFALSILFTSQGIPFIHEGNEILRTKQMVANSYDSPLAINKINWDYKERYYDFYTFVRDLIYLRKAYRCFRLNTAEEIRQRLKFVSTRECTIAYTIKEDHDDFDYLLIIHNAMETHVGIPFTSVFSKEEVALESMKVKKIFDERGIAYTTYDITKSKSFTGAPQSTVIYQIVLR</sequence>
<gene>
    <name evidence="3" type="ORF">DES36_101270</name>
</gene>
<dbReference type="InterPro" id="IPR006047">
    <property type="entry name" value="GH13_cat_dom"/>
</dbReference>
<dbReference type="EMBL" id="QNRX01000001">
    <property type="protein sequence ID" value="RBP70211.1"/>
    <property type="molecule type" value="Genomic_DNA"/>
</dbReference>
<evidence type="ECO:0000313" key="4">
    <source>
        <dbReference type="Proteomes" id="UP000253490"/>
    </source>
</evidence>
<dbReference type="InterPro" id="IPR013783">
    <property type="entry name" value="Ig-like_fold"/>
</dbReference>
<dbReference type="Pfam" id="PF00128">
    <property type="entry name" value="Alpha-amylase"/>
    <property type="match status" value="1"/>
</dbReference>
<dbReference type="AlphaFoldDB" id="A0A366IFS6"/>
<dbReference type="OrthoDB" id="9761875at2"/>
<dbReference type="Proteomes" id="UP000253490">
    <property type="component" value="Unassembled WGS sequence"/>
</dbReference>
<dbReference type="SUPFAM" id="SSF51445">
    <property type="entry name" value="(Trans)glycosidases"/>
    <property type="match status" value="1"/>
</dbReference>
<evidence type="ECO:0000259" key="2">
    <source>
        <dbReference type="SMART" id="SM00642"/>
    </source>
</evidence>
<dbReference type="InterPro" id="IPR011840">
    <property type="entry name" value="PulA_typeI"/>
</dbReference>
<reference evidence="3 4" key="1">
    <citation type="submission" date="2018-06" db="EMBL/GenBank/DDBJ databases">
        <title>Genomic Encyclopedia of Type Strains, Phase IV (KMG-IV): sequencing the most valuable type-strain genomes for metagenomic binning, comparative biology and taxonomic classification.</title>
        <authorList>
            <person name="Goeker M."/>
        </authorList>
    </citation>
    <scope>NUCLEOTIDE SEQUENCE [LARGE SCALE GENOMIC DNA]</scope>
    <source>
        <strain evidence="3 4">DSM 22112</strain>
    </source>
</reference>
<dbReference type="RefSeq" id="WP_113919419.1">
    <property type="nucleotide sequence ID" value="NZ_QNRX01000001.1"/>
</dbReference>
<keyword evidence="4" id="KW-1185">Reference proteome</keyword>